<feature type="transmembrane region" description="Helical" evidence="1">
    <location>
        <begin position="52"/>
        <end position="73"/>
    </location>
</feature>
<accession>A0A9P7DR43</accession>
<keyword evidence="1" id="KW-0812">Transmembrane</keyword>
<reference evidence="2" key="1">
    <citation type="journal article" date="2020" name="New Phytol.">
        <title>Comparative genomics reveals dynamic genome evolution in host specialist ectomycorrhizal fungi.</title>
        <authorList>
            <person name="Lofgren L.A."/>
            <person name="Nguyen N.H."/>
            <person name="Vilgalys R."/>
            <person name="Ruytinx J."/>
            <person name="Liao H.L."/>
            <person name="Branco S."/>
            <person name="Kuo A."/>
            <person name="LaButti K."/>
            <person name="Lipzen A."/>
            <person name="Andreopoulos W."/>
            <person name="Pangilinan J."/>
            <person name="Riley R."/>
            <person name="Hundley H."/>
            <person name="Na H."/>
            <person name="Barry K."/>
            <person name="Grigoriev I.V."/>
            <person name="Stajich J.E."/>
            <person name="Kennedy P.G."/>
        </authorList>
    </citation>
    <scope>NUCLEOTIDE SEQUENCE</scope>
    <source>
        <strain evidence="2">S12</strain>
    </source>
</reference>
<dbReference type="OrthoDB" id="448399at2759"/>
<name>A0A9P7DR43_9AGAM</name>
<organism evidence="2 3">
    <name type="scientific">Suillus plorans</name>
    <dbReference type="NCBI Taxonomy" id="116603"/>
    <lineage>
        <taxon>Eukaryota</taxon>
        <taxon>Fungi</taxon>
        <taxon>Dikarya</taxon>
        <taxon>Basidiomycota</taxon>
        <taxon>Agaricomycotina</taxon>
        <taxon>Agaricomycetes</taxon>
        <taxon>Agaricomycetidae</taxon>
        <taxon>Boletales</taxon>
        <taxon>Suillineae</taxon>
        <taxon>Suillaceae</taxon>
        <taxon>Suillus</taxon>
    </lineage>
</organism>
<sequence>MENTVRVVFSGIFICSFPSAGSYDGLLALTQDVLAHFSASSLHFQVGSRNRTSIFCILFILVIYFILEFLRLLMYYCI</sequence>
<evidence type="ECO:0000256" key="1">
    <source>
        <dbReference type="SAM" id="Phobius"/>
    </source>
</evidence>
<feature type="non-terminal residue" evidence="2">
    <location>
        <position position="78"/>
    </location>
</feature>
<keyword evidence="3" id="KW-1185">Reference proteome</keyword>
<keyword evidence="1" id="KW-1133">Transmembrane helix</keyword>
<evidence type="ECO:0000313" key="2">
    <source>
        <dbReference type="EMBL" id="KAG1801018.1"/>
    </source>
</evidence>
<protein>
    <submittedName>
        <fullName evidence="2">Uncharacterized protein</fullName>
    </submittedName>
</protein>
<proteinExistence type="predicted"/>
<evidence type="ECO:0000313" key="3">
    <source>
        <dbReference type="Proteomes" id="UP000719766"/>
    </source>
</evidence>
<dbReference type="Proteomes" id="UP000719766">
    <property type="component" value="Unassembled WGS sequence"/>
</dbReference>
<dbReference type="AlphaFoldDB" id="A0A9P7DR43"/>
<gene>
    <name evidence="2" type="ORF">HD556DRAFT_1341399</name>
</gene>
<dbReference type="RefSeq" id="XP_041164760.1">
    <property type="nucleotide sequence ID" value="XM_041302114.1"/>
</dbReference>
<dbReference type="GeneID" id="64595878"/>
<comment type="caution">
    <text evidence="2">The sequence shown here is derived from an EMBL/GenBank/DDBJ whole genome shotgun (WGS) entry which is preliminary data.</text>
</comment>
<keyword evidence="1" id="KW-0472">Membrane</keyword>
<dbReference type="EMBL" id="JABBWE010000008">
    <property type="protein sequence ID" value="KAG1801018.1"/>
    <property type="molecule type" value="Genomic_DNA"/>
</dbReference>